<accession>A0A562NGY3</accession>
<keyword evidence="1" id="KW-0378">Hydrolase</keyword>
<evidence type="ECO:0000259" key="2">
    <source>
        <dbReference type="Pfam" id="PF07859"/>
    </source>
</evidence>
<dbReference type="InterPro" id="IPR013094">
    <property type="entry name" value="AB_hydrolase_3"/>
</dbReference>
<keyword evidence="4" id="KW-1185">Reference proteome</keyword>
<proteinExistence type="predicted"/>
<sequence length="293" mass="31778">MISDPQVLDFIRKTEDSYPADSNLATAEDNRRNYDIMCAAFRAARPEDLPVADRRIADVPCRIYGEKTPVFVLYVHGGGFVVGGLDSHDDVCAEIADATGLQVIAVDYRLAPEHRWPAQIDDVAAVWRAVERPGVVVGDSAGAALVAGLCLRERGGHEPLGQVLIYPGLGGDRSWLSYSEMAEAPLLRTIDLDAYQTALHGEGLVTDPVARPLLASDLSGLPPAFIVTANVDPLRDDGPAYARRLNDAGVVAEWRNEPELPHGYLRARRSSDRARRSFQAIVAAIVRMSLGGK</sequence>
<dbReference type="EMBL" id="VLKU01000009">
    <property type="protein sequence ID" value="TWI31442.1"/>
    <property type="molecule type" value="Genomic_DNA"/>
</dbReference>
<evidence type="ECO:0000313" key="3">
    <source>
        <dbReference type="EMBL" id="TWI31442.1"/>
    </source>
</evidence>
<dbReference type="PANTHER" id="PTHR48081">
    <property type="entry name" value="AB HYDROLASE SUPERFAMILY PROTEIN C4A8.06C"/>
    <property type="match status" value="1"/>
</dbReference>
<protein>
    <submittedName>
        <fullName evidence="3">Acetyl esterase</fullName>
    </submittedName>
</protein>
<comment type="caution">
    <text evidence="3">The sequence shown here is derived from an EMBL/GenBank/DDBJ whole genome shotgun (WGS) entry which is preliminary data.</text>
</comment>
<feature type="domain" description="Alpha/beta hydrolase fold-3" evidence="2">
    <location>
        <begin position="72"/>
        <end position="265"/>
    </location>
</feature>
<dbReference type="Pfam" id="PF07859">
    <property type="entry name" value="Abhydrolase_3"/>
    <property type="match status" value="1"/>
</dbReference>
<dbReference type="SUPFAM" id="SSF53474">
    <property type="entry name" value="alpha/beta-Hydrolases"/>
    <property type="match status" value="1"/>
</dbReference>
<organism evidence="3 4">
    <name type="scientific">Paracoccus sulfuroxidans</name>
    <dbReference type="NCBI Taxonomy" id="384678"/>
    <lineage>
        <taxon>Bacteria</taxon>
        <taxon>Pseudomonadati</taxon>
        <taxon>Pseudomonadota</taxon>
        <taxon>Alphaproteobacteria</taxon>
        <taxon>Rhodobacterales</taxon>
        <taxon>Paracoccaceae</taxon>
        <taxon>Paracoccus</taxon>
    </lineage>
</organism>
<dbReference type="GO" id="GO:0016787">
    <property type="term" value="F:hydrolase activity"/>
    <property type="evidence" value="ECO:0007669"/>
    <property type="project" value="UniProtKB-KW"/>
</dbReference>
<dbReference type="InterPro" id="IPR029058">
    <property type="entry name" value="AB_hydrolase_fold"/>
</dbReference>
<gene>
    <name evidence="3" type="ORF">IQ24_02893</name>
</gene>
<dbReference type="RefSeq" id="WP_145398990.1">
    <property type="nucleotide sequence ID" value="NZ_VLKU01000009.1"/>
</dbReference>
<evidence type="ECO:0000256" key="1">
    <source>
        <dbReference type="ARBA" id="ARBA00022801"/>
    </source>
</evidence>
<dbReference type="AlphaFoldDB" id="A0A562NGY3"/>
<evidence type="ECO:0000313" key="4">
    <source>
        <dbReference type="Proteomes" id="UP000316225"/>
    </source>
</evidence>
<dbReference type="PANTHER" id="PTHR48081:SF8">
    <property type="entry name" value="ALPHA_BETA HYDROLASE FOLD-3 DOMAIN-CONTAINING PROTEIN-RELATED"/>
    <property type="match status" value="1"/>
</dbReference>
<dbReference type="OrthoDB" id="9806180at2"/>
<dbReference type="Gene3D" id="3.40.50.1820">
    <property type="entry name" value="alpha/beta hydrolase"/>
    <property type="match status" value="1"/>
</dbReference>
<reference evidence="3 4" key="1">
    <citation type="journal article" date="2015" name="Stand. Genomic Sci.">
        <title>Genomic Encyclopedia of Bacterial and Archaeal Type Strains, Phase III: the genomes of soil and plant-associated and newly described type strains.</title>
        <authorList>
            <person name="Whitman W.B."/>
            <person name="Woyke T."/>
            <person name="Klenk H.P."/>
            <person name="Zhou Y."/>
            <person name="Lilburn T.G."/>
            <person name="Beck B.J."/>
            <person name="De Vos P."/>
            <person name="Vandamme P."/>
            <person name="Eisen J.A."/>
            <person name="Garrity G."/>
            <person name="Hugenholtz P."/>
            <person name="Kyrpides N.C."/>
        </authorList>
    </citation>
    <scope>NUCLEOTIDE SEQUENCE [LARGE SCALE GENOMIC DNA]</scope>
    <source>
        <strain evidence="3 4">CGMCC 1.5364</strain>
    </source>
</reference>
<dbReference type="Proteomes" id="UP000316225">
    <property type="component" value="Unassembled WGS sequence"/>
</dbReference>
<name>A0A562NGY3_9RHOB</name>
<dbReference type="InterPro" id="IPR050300">
    <property type="entry name" value="GDXG_lipolytic_enzyme"/>
</dbReference>